<keyword evidence="4 11" id="KW-1133">Transmembrane helix</keyword>
<feature type="transmembrane region" description="Helical" evidence="11">
    <location>
        <begin position="997"/>
        <end position="1017"/>
    </location>
</feature>
<feature type="domain" description="G-protein coupled receptors family 3 profile" evidence="12">
    <location>
        <begin position="100"/>
        <end position="249"/>
    </location>
</feature>
<evidence type="ECO:0000256" key="10">
    <source>
        <dbReference type="SAM" id="MobiDB-lite"/>
    </source>
</evidence>
<comment type="subcellular location">
    <subcellularLocation>
        <location evidence="1">Cell membrane</location>
        <topology evidence="1">Multi-pass membrane protein</topology>
    </subcellularLocation>
</comment>
<dbReference type="InterPro" id="IPR028082">
    <property type="entry name" value="Peripla_BP_I"/>
</dbReference>
<feature type="transmembrane region" description="Helical" evidence="11">
    <location>
        <begin position="143"/>
        <end position="167"/>
    </location>
</feature>
<evidence type="ECO:0000256" key="5">
    <source>
        <dbReference type="ARBA" id="ARBA00023040"/>
    </source>
</evidence>
<feature type="region of interest" description="Disordered" evidence="10">
    <location>
        <begin position="714"/>
        <end position="744"/>
    </location>
</feature>
<evidence type="ECO:0000256" key="7">
    <source>
        <dbReference type="ARBA" id="ARBA00023170"/>
    </source>
</evidence>
<protein>
    <submittedName>
        <fullName evidence="13">Vomeronasal type-2 receptor 26-like</fullName>
    </submittedName>
</protein>
<reference evidence="13" key="1">
    <citation type="submission" date="2022-03" db="EMBL/GenBank/DDBJ databases">
        <authorList>
            <person name="Alioto T."/>
            <person name="Alioto T."/>
            <person name="Gomez Garrido J."/>
        </authorList>
    </citation>
    <scope>NUCLEOTIDE SEQUENCE</scope>
</reference>
<dbReference type="Gene3D" id="3.40.50.2300">
    <property type="match status" value="2"/>
</dbReference>
<dbReference type="FunFam" id="3.40.50.2300:FF:000728">
    <property type="entry name" value="Uncharacterized protein"/>
    <property type="match status" value="1"/>
</dbReference>
<evidence type="ECO:0000313" key="14">
    <source>
        <dbReference type="Proteomes" id="UP001295444"/>
    </source>
</evidence>
<evidence type="ECO:0000256" key="11">
    <source>
        <dbReference type="SAM" id="Phobius"/>
    </source>
</evidence>
<evidence type="ECO:0000256" key="4">
    <source>
        <dbReference type="ARBA" id="ARBA00022989"/>
    </source>
</evidence>
<dbReference type="PRINTS" id="PR01535">
    <property type="entry name" value="VOMERONASL2R"/>
</dbReference>
<dbReference type="PROSITE" id="PS50259">
    <property type="entry name" value="G_PROTEIN_RECEP_F3_4"/>
    <property type="match status" value="2"/>
</dbReference>
<feature type="non-terminal residue" evidence="13">
    <location>
        <position position="1"/>
    </location>
</feature>
<feature type="transmembrane region" description="Helical" evidence="11">
    <location>
        <begin position="873"/>
        <end position="897"/>
    </location>
</feature>
<evidence type="ECO:0000256" key="8">
    <source>
        <dbReference type="ARBA" id="ARBA00023180"/>
    </source>
</evidence>
<evidence type="ECO:0000256" key="6">
    <source>
        <dbReference type="ARBA" id="ARBA00023136"/>
    </source>
</evidence>
<dbReference type="InterPro" id="IPR000068">
    <property type="entry name" value="GPCR_3_Ca_sens_rcpt-rel"/>
</dbReference>
<dbReference type="InterPro" id="IPR004073">
    <property type="entry name" value="GPCR_3_vmron_rcpt_2"/>
</dbReference>
<dbReference type="AlphaFoldDB" id="A0AAD1SG52"/>
<feature type="domain" description="G-protein coupled receptors family 3 profile" evidence="12">
    <location>
        <begin position="810"/>
        <end position="1067"/>
    </location>
</feature>
<feature type="transmembrane region" description="Helical" evidence="11">
    <location>
        <begin position="960"/>
        <end position="985"/>
    </location>
</feature>
<keyword evidence="5" id="KW-0297">G-protein coupled receptor</keyword>
<evidence type="ECO:0000313" key="13">
    <source>
        <dbReference type="EMBL" id="CAH2299260.1"/>
    </source>
</evidence>
<sequence>SLPKHFFCDEEATHRGERNAELKENSSELEEIVALCQLLVCFPMPSVHHDVVIGSVGTKPTWEMGWLTPLKIPQARFLDIPTKPGSSWRTWVGVKVSNTIVLICSSVQIVINVLWLCISPPFHELDMHSYPGRIIIQCNEGSVIAFYSVLGYMGVLAAVSFIIAYFARTLPDSFNEAKYITFSMLVFCSVWIAMIPAYLSTKGKDMVSVEIFAILTSSAGLLGCIFFPKSYILLIKPEMNTRTHLMSSWVYREKKDFRTSEIRRTSFEETIGGLCSGFPGTYIMSRNVAYRIAYRIVARVTGGNGLVGFCHRSYATEYRKILAFFFAVDLFTKTPTILPNITLGYYVFDSCGKAERSVKNIFKILSGKNREVPNYSCWKQDKLAGFIGDLLSVTTIPMAQILSLYGYTQISYGATDTQLSDRTLYPYLFRTVQDDRTHHAAIVKLIKYFGWNWVGIIRSEDESGEREHRELSQALNSHGICIEHKILLMSMFMTIVAERGLTGYLRVTSALQSGVRTEGVPCSEPGLRINFNLYKDNLIMPSGQATETFWVIIKPTLALSVGLECAQKEMARARAQYERDTPYLALHVPTGILSPTLKEKLKCLRCLISLKLIMKNQQIFKMSAEEFCHQKEKRHGTAQQTTASSDRARLQALVQLKALNHDWRPCGRSPFGRSRERVSNGNVYLSHTTDEKGFLLNMLKQLVNCLSVHPNHMNTGPFGSERHSSPRPPLRGSPHPPLRGPPPALRRTCPYSRTSCRSEGDVPLLSPNSDNCQKCPANEWPDERKTKCIPRTYDFLSYEKEIITPVFSCISVLFSLITVFILGIFIVFRETPIVRANNRNLSFILLVSLMLSFLCVFLFLGRPVDITCMLRQTSFGIIFSVAVSSVLGKTIMVYIAFKATKPGSSWRTWVGVKVSNTIVLICSSIQILINVLWLCISPPFQELDMHSYPGRIIIQCNEGSVIAFYSVLGYMGVLAAVSFIIAYFARTLPDSFNEAKYITFSMLVFCSVWIAMIPAYLSTKGKDMVSVEIFAILTSSAGLLGCIFVPKMYILLIKPEMNTKRHLLDKIKL</sequence>
<dbReference type="InterPro" id="IPR000337">
    <property type="entry name" value="GPCR_3"/>
</dbReference>
<gene>
    <name evidence="13" type="ORF">PECUL_23A007021</name>
</gene>
<keyword evidence="8" id="KW-0325">Glycoprotein</keyword>
<dbReference type="SUPFAM" id="SSF53822">
    <property type="entry name" value="Periplasmic binding protein-like I"/>
    <property type="match status" value="1"/>
</dbReference>
<keyword evidence="7 13" id="KW-0675">Receptor</keyword>
<dbReference type="InterPro" id="IPR017979">
    <property type="entry name" value="GPCR_3_CS"/>
</dbReference>
<feature type="transmembrane region" description="Helical" evidence="11">
    <location>
        <begin position="802"/>
        <end position="828"/>
    </location>
</feature>
<keyword evidence="6 11" id="KW-0472">Membrane</keyword>
<dbReference type="PANTHER" id="PTHR24061:SF588">
    <property type="entry name" value="VOMERONASAL TYPE-2 RECEPTOR 26"/>
    <property type="match status" value="1"/>
</dbReference>
<feature type="transmembrane region" description="Helical" evidence="11">
    <location>
        <begin position="179"/>
        <end position="199"/>
    </location>
</feature>
<accession>A0AAD1SG52</accession>
<dbReference type="Pfam" id="PF01094">
    <property type="entry name" value="ANF_receptor"/>
    <property type="match status" value="1"/>
</dbReference>
<organism evidence="13 14">
    <name type="scientific">Pelobates cultripes</name>
    <name type="common">Western spadefoot toad</name>
    <dbReference type="NCBI Taxonomy" id="61616"/>
    <lineage>
        <taxon>Eukaryota</taxon>
        <taxon>Metazoa</taxon>
        <taxon>Chordata</taxon>
        <taxon>Craniata</taxon>
        <taxon>Vertebrata</taxon>
        <taxon>Euteleostomi</taxon>
        <taxon>Amphibia</taxon>
        <taxon>Batrachia</taxon>
        <taxon>Anura</taxon>
        <taxon>Pelobatoidea</taxon>
        <taxon>Pelobatidae</taxon>
        <taxon>Pelobates</taxon>
    </lineage>
</organism>
<feature type="transmembrane region" description="Helical" evidence="11">
    <location>
        <begin position="211"/>
        <end position="234"/>
    </location>
</feature>
<dbReference type="EMBL" id="OW240917">
    <property type="protein sequence ID" value="CAH2299260.1"/>
    <property type="molecule type" value="Genomic_DNA"/>
</dbReference>
<keyword evidence="14" id="KW-1185">Reference proteome</keyword>
<feature type="transmembrane region" description="Helical" evidence="11">
    <location>
        <begin position="100"/>
        <end position="122"/>
    </location>
</feature>
<dbReference type="Pfam" id="PF00003">
    <property type="entry name" value="7tm_3"/>
    <property type="match status" value="2"/>
</dbReference>
<feature type="transmembrane region" description="Helical" evidence="11">
    <location>
        <begin position="918"/>
        <end position="940"/>
    </location>
</feature>
<dbReference type="InterPro" id="IPR001828">
    <property type="entry name" value="ANF_lig-bd_rcpt"/>
</dbReference>
<name>A0AAD1SG52_PELCU</name>
<evidence type="ECO:0000256" key="9">
    <source>
        <dbReference type="ARBA" id="ARBA00023224"/>
    </source>
</evidence>
<keyword evidence="3 11" id="KW-0812">Transmembrane</keyword>
<feature type="compositionally biased region" description="Pro residues" evidence="10">
    <location>
        <begin position="726"/>
        <end position="744"/>
    </location>
</feature>
<proteinExistence type="predicted"/>
<feature type="transmembrane region" description="Helical" evidence="11">
    <location>
        <begin position="840"/>
        <end position="861"/>
    </location>
</feature>
<dbReference type="GO" id="GO:0005886">
    <property type="term" value="C:plasma membrane"/>
    <property type="evidence" value="ECO:0007669"/>
    <property type="project" value="UniProtKB-SubCell"/>
</dbReference>
<keyword evidence="9" id="KW-0807">Transducer</keyword>
<dbReference type="InterPro" id="IPR017978">
    <property type="entry name" value="GPCR_3_C"/>
</dbReference>
<evidence type="ECO:0000259" key="12">
    <source>
        <dbReference type="PROSITE" id="PS50259"/>
    </source>
</evidence>
<dbReference type="InterPro" id="IPR038550">
    <property type="entry name" value="GPCR_3_9-Cys_sf"/>
</dbReference>
<dbReference type="Gene3D" id="2.10.50.30">
    <property type="entry name" value="GPCR, family 3, nine cysteines domain"/>
    <property type="match status" value="1"/>
</dbReference>
<dbReference type="GO" id="GO:0004930">
    <property type="term" value="F:G protein-coupled receptor activity"/>
    <property type="evidence" value="ECO:0007669"/>
    <property type="project" value="UniProtKB-KW"/>
</dbReference>
<evidence type="ECO:0000256" key="1">
    <source>
        <dbReference type="ARBA" id="ARBA00004651"/>
    </source>
</evidence>
<evidence type="ECO:0000256" key="3">
    <source>
        <dbReference type="ARBA" id="ARBA00022692"/>
    </source>
</evidence>
<dbReference type="Proteomes" id="UP001295444">
    <property type="component" value="Chromosome 06"/>
</dbReference>
<dbReference type="PANTHER" id="PTHR24061">
    <property type="entry name" value="CALCIUM-SENSING RECEPTOR-RELATED"/>
    <property type="match status" value="1"/>
</dbReference>
<feature type="transmembrane region" description="Helical" evidence="11">
    <location>
        <begin position="1029"/>
        <end position="1052"/>
    </location>
</feature>
<dbReference type="PRINTS" id="PR00248">
    <property type="entry name" value="GPCRMGR"/>
</dbReference>
<keyword evidence="2" id="KW-1003">Cell membrane</keyword>
<dbReference type="PROSITE" id="PS00981">
    <property type="entry name" value="G_PROTEIN_RECEP_F3_3"/>
    <property type="match status" value="2"/>
</dbReference>
<evidence type="ECO:0000256" key="2">
    <source>
        <dbReference type="ARBA" id="ARBA00022475"/>
    </source>
</evidence>
<dbReference type="CDD" id="cd15283">
    <property type="entry name" value="7tmC_V2R_pheromone"/>
    <property type="match status" value="1"/>
</dbReference>